<dbReference type="PANTHER" id="PTHR11941">
    <property type="entry name" value="ENOYL-COA HYDRATASE-RELATED"/>
    <property type="match status" value="1"/>
</dbReference>
<dbReference type="GO" id="GO:0006635">
    <property type="term" value="P:fatty acid beta-oxidation"/>
    <property type="evidence" value="ECO:0007669"/>
    <property type="project" value="TreeGrafter"/>
</dbReference>
<dbReference type="Pfam" id="PF00378">
    <property type="entry name" value="ECH_1"/>
    <property type="match status" value="1"/>
</dbReference>
<gene>
    <name evidence="2" type="ORF">LCGC14_3028110</name>
</gene>
<evidence type="ECO:0000313" key="2">
    <source>
        <dbReference type="EMBL" id="KKK60063.1"/>
    </source>
</evidence>
<dbReference type="InterPro" id="IPR018376">
    <property type="entry name" value="Enoyl-CoA_hyd/isom_CS"/>
</dbReference>
<dbReference type="SUPFAM" id="SSF52096">
    <property type="entry name" value="ClpP/crotonase"/>
    <property type="match status" value="1"/>
</dbReference>
<dbReference type="PANTHER" id="PTHR11941:SF54">
    <property type="entry name" value="ENOYL-COA HYDRATASE, MITOCHONDRIAL"/>
    <property type="match status" value="1"/>
</dbReference>
<dbReference type="InterPro" id="IPR029045">
    <property type="entry name" value="ClpP/crotonase-like_dom_sf"/>
</dbReference>
<dbReference type="AlphaFoldDB" id="A0A0F8WTL7"/>
<name>A0A0F8WTL7_9ZZZZ</name>
<protein>
    <recommendedName>
        <fullName evidence="3">Enoyl-CoA hydratase</fullName>
    </recommendedName>
</protein>
<organism evidence="2">
    <name type="scientific">marine sediment metagenome</name>
    <dbReference type="NCBI Taxonomy" id="412755"/>
    <lineage>
        <taxon>unclassified sequences</taxon>
        <taxon>metagenomes</taxon>
        <taxon>ecological metagenomes</taxon>
    </lineage>
</organism>
<comment type="similarity">
    <text evidence="1">Belongs to the enoyl-CoA hydratase/isomerase family.</text>
</comment>
<proteinExistence type="inferred from homology"/>
<evidence type="ECO:0000256" key="1">
    <source>
        <dbReference type="ARBA" id="ARBA00005254"/>
    </source>
</evidence>
<dbReference type="EMBL" id="LAZR01063157">
    <property type="protein sequence ID" value="KKK60063.1"/>
    <property type="molecule type" value="Genomic_DNA"/>
</dbReference>
<evidence type="ECO:0008006" key="3">
    <source>
        <dbReference type="Google" id="ProtNLM"/>
    </source>
</evidence>
<dbReference type="CDD" id="cd06558">
    <property type="entry name" value="crotonase-like"/>
    <property type="match status" value="1"/>
</dbReference>
<feature type="non-terminal residue" evidence="2">
    <location>
        <position position="1"/>
    </location>
</feature>
<accession>A0A0F8WTL7</accession>
<comment type="caution">
    <text evidence="2">The sequence shown here is derived from an EMBL/GenBank/DDBJ whole genome shotgun (WGS) entry which is preliminary data.</text>
</comment>
<sequence>LETARQDEDVFSVILTGAGRAFCAGEDLKETSAGKSFEDWIEEIERLQEVQRVIMNLGKPLIAAVRGYALGGGCEFAMSCDIRIAAEDAKFGFPETEVGLTITTAGTKLLAQIVGLGKAKELVFTGDFINAQEAMRIGLANNVVSDENLLDEALSMAQRIGEKSPLSLKLSRIAIDQGLHSSFEQILELEASHLLICVGAQNQKKFVEKKLEKMRGK</sequence>
<dbReference type="InterPro" id="IPR001753">
    <property type="entry name" value="Enoyl-CoA_hydra/iso"/>
</dbReference>
<dbReference type="PROSITE" id="PS00166">
    <property type="entry name" value="ENOYL_COA_HYDRATASE"/>
    <property type="match status" value="1"/>
</dbReference>
<reference evidence="2" key="1">
    <citation type="journal article" date="2015" name="Nature">
        <title>Complex archaea that bridge the gap between prokaryotes and eukaryotes.</title>
        <authorList>
            <person name="Spang A."/>
            <person name="Saw J.H."/>
            <person name="Jorgensen S.L."/>
            <person name="Zaremba-Niedzwiedzka K."/>
            <person name="Martijn J."/>
            <person name="Lind A.E."/>
            <person name="van Eijk R."/>
            <person name="Schleper C."/>
            <person name="Guy L."/>
            <person name="Ettema T.J."/>
        </authorList>
    </citation>
    <scope>NUCLEOTIDE SEQUENCE</scope>
</reference>
<dbReference type="GO" id="GO:0003824">
    <property type="term" value="F:catalytic activity"/>
    <property type="evidence" value="ECO:0007669"/>
    <property type="project" value="InterPro"/>
</dbReference>
<dbReference type="Gene3D" id="3.90.226.10">
    <property type="entry name" value="2-enoyl-CoA Hydratase, Chain A, domain 1"/>
    <property type="match status" value="1"/>
</dbReference>